<sequence>MSISAKTITKLMLVTFVTASVAACTTKKKEEVVTPTKPVEKEEVAPYVPPKADPIEKPIAPVGVVPGSQQDFVVNVGDRVFFDLDSSSIRADAQEILDKQAAWLVRYPAVKIRIEGNADERGTREYNFALGARRAEAVSQYLTSKGVVPARIATISYGKENPINTAANEEGWAQNRNGHTTLTEGAK</sequence>
<dbReference type="InterPro" id="IPR039001">
    <property type="entry name" value="Pal"/>
</dbReference>
<name>A0ABT5HVG3_9CAUL</name>
<keyword evidence="7 8" id="KW-0131">Cell cycle</keyword>
<dbReference type="RefSeq" id="WP_272748527.1">
    <property type="nucleotide sequence ID" value="NZ_JAQQKX010000009.1"/>
</dbReference>
<dbReference type="PROSITE" id="PS01068">
    <property type="entry name" value="OMPA_1"/>
    <property type="match status" value="1"/>
</dbReference>
<evidence type="ECO:0000256" key="9">
    <source>
        <dbReference type="SAM" id="MobiDB-lite"/>
    </source>
</evidence>
<dbReference type="CDD" id="cd07185">
    <property type="entry name" value="OmpA_C-like"/>
    <property type="match status" value="1"/>
</dbReference>
<keyword evidence="13" id="KW-1185">Reference proteome</keyword>
<feature type="compositionally biased region" description="Polar residues" evidence="9">
    <location>
        <begin position="174"/>
        <end position="187"/>
    </location>
</feature>
<dbReference type="PANTHER" id="PTHR30329">
    <property type="entry name" value="STATOR ELEMENT OF FLAGELLAR MOTOR COMPLEX"/>
    <property type="match status" value="1"/>
</dbReference>
<dbReference type="InterPro" id="IPR050330">
    <property type="entry name" value="Bact_OuterMem_StrucFunc"/>
</dbReference>
<gene>
    <name evidence="8 12" type="primary">pal</name>
    <name evidence="12" type="ORF">PQU92_12370</name>
</gene>
<accession>A0ABT5HVG3</accession>
<keyword evidence="6 8" id="KW-0449">Lipoprotein</keyword>
<dbReference type="PRINTS" id="PR01021">
    <property type="entry name" value="OMPADOMAIN"/>
</dbReference>
<evidence type="ECO:0000313" key="13">
    <source>
        <dbReference type="Proteomes" id="UP001214854"/>
    </source>
</evidence>
<dbReference type="InterPro" id="IPR036737">
    <property type="entry name" value="OmpA-like_sf"/>
</dbReference>
<dbReference type="InterPro" id="IPR006690">
    <property type="entry name" value="OMPA-like_CS"/>
</dbReference>
<dbReference type="Gene3D" id="3.30.1330.60">
    <property type="entry name" value="OmpA-like domain"/>
    <property type="match status" value="1"/>
</dbReference>
<comment type="similarity">
    <text evidence="8">Belongs to the Pal lipoprotein family.</text>
</comment>
<keyword evidence="4 8" id="KW-0564">Palmitate</keyword>
<dbReference type="InterPro" id="IPR006665">
    <property type="entry name" value="OmpA-like"/>
</dbReference>
<keyword evidence="5 8" id="KW-0998">Cell outer membrane</keyword>
<comment type="caution">
    <text evidence="12">The sequence shown here is derived from an EMBL/GenBank/DDBJ whole genome shotgun (WGS) entry which is preliminary data.</text>
</comment>
<dbReference type="PROSITE" id="PS51257">
    <property type="entry name" value="PROKAR_LIPOPROTEIN"/>
    <property type="match status" value="1"/>
</dbReference>
<evidence type="ECO:0000313" key="12">
    <source>
        <dbReference type="EMBL" id="MDC7684076.1"/>
    </source>
</evidence>
<dbReference type="Proteomes" id="UP001214854">
    <property type="component" value="Unassembled WGS sequence"/>
</dbReference>
<feature type="signal peptide" evidence="10">
    <location>
        <begin position="1"/>
        <end position="22"/>
    </location>
</feature>
<feature type="chain" id="PRO_5045250133" description="Peptidoglycan-associated lipoprotein" evidence="10">
    <location>
        <begin position="23"/>
        <end position="187"/>
    </location>
</feature>
<evidence type="ECO:0000256" key="8">
    <source>
        <dbReference type="HAMAP-Rule" id="MF_02204"/>
    </source>
</evidence>
<organism evidence="12 13">
    <name type="scientific">Asticcacaulis aquaticus</name>
    <dbReference type="NCBI Taxonomy" id="2984212"/>
    <lineage>
        <taxon>Bacteria</taxon>
        <taxon>Pseudomonadati</taxon>
        <taxon>Pseudomonadota</taxon>
        <taxon>Alphaproteobacteria</taxon>
        <taxon>Caulobacterales</taxon>
        <taxon>Caulobacteraceae</taxon>
        <taxon>Asticcacaulis</taxon>
    </lineage>
</organism>
<evidence type="ECO:0000259" key="11">
    <source>
        <dbReference type="PROSITE" id="PS51123"/>
    </source>
</evidence>
<proteinExistence type="inferred from homology"/>
<evidence type="ECO:0000256" key="3">
    <source>
        <dbReference type="ARBA" id="ARBA00023136"/>
    </source>
</evidence>
<feature type="region of interest" description="Disordered" evidence="9">
    <location>
        <begin position="166"/>
        <end position="187"/>
    </location>
</feature>
<keyword evidence="2 8" id="KW-0732">Signal</keyword>
<comment type="function">
    <text evidence="8">Part of the Tol-Pal system, which plays a role in outer membrane invagination during cell division and is important for maintaining outer membrane integrity.</text>
</comment>
<dbReference type="EMBL" id="JAQQKX010000009">
    <property type="protein sequence ID" value="MDC7684076.1"/>
    <property type="molecule type" value="Genomic_DNA"/>
</dbReference>
<dbReference type="Pfam" id="PF00691">
    <property type="entry name" value="OmpA"/>
    <property type="match status" value="1"/>
</dbReference>
<keyword evidence="1 8" id="KW-0132">Cell division</keyword>
<dbReference type="SUPFAM" id="SSF103088">
    <property type="entry name" value="OmpA-like"/>
    <property type="match status" value="1"/>
</dbReference>
<dbReference type="NCBIfam" id="TIGR02802">
    <property type="entry name" value="Pal_lipo"/>
    <property type="match status" value="1"/>
</dbReference>
<dbReference type="PANTHER" id="PTHR30329:SF21">
    <property type="entry name" value="LIPOPROTEIN YIAD-RELATED"/>
    <property type="match status" value="1"/>
</dbReference>
<evidence type="ECO:0000256" key="1">
    <source>
        <dbReference type="ARBA" id="ARBA00022618"/>
    </source>
</evidence>
<keyword evidence="3 8" id="KW-0472">Membrane</keyword>
<dbReference type="HAMAP" id="MF_02204">
    <property type="entry name" value="Pal"/>
    <property type="match status" value="1"/>
</dbReference>
<evidence type="ECO:0000256" key="5">
    <source>
        <dbReference type="ARBA" id="ARBA00023237"/>
    </source>
</evidence>
<evidence type="ECO:0000256" key="7">
    <source>
        <dbReference type="ARBA" id="ARBA00023306"/>
    </source>
</evidence>
<evidence type="ECO:0000256" key="4">
    <source>
        <dbReference type="ARBA" id="ARBA00023139"/>
    </source>
</evidence>
<comment type="subcellular location">
    <subcellularLocation>
        <location evidence="8">Cell outer membrane</location>
        <topology evidence="8">Lipid-anchor</topology>
    </subcellularLocation>
</comment>
<reference evidence="12 13" key="1">
    <citation type="submission" date="2023-01" db="EMBL/GenBank/DDBJ databases">
        <title>Novel species of the genus Asticcacaulis isolated from rivers.</title>
        <authorList>
            <person name="Lu H."/>
        </authorList>
    </citation>
    <scope>NUCLEOTIDE SEQUENCE [LARGE SCALE GENOMIC DNA]</scope>
    <source>
        <strain evidence="12 13">BYS171W</strain>
    </source>
</reference>
<evidence type="ECO:0000256" key="10">
    <source>
        <dbReference type="SAM" id="SignalP"/>
    </source>
</evidence>
<comment type="subunit">
    <text evidence="8">The Tol-Pal system is composed of five core proteins: the inner membrane proteins TolA, TolQ and TolR, the periplasmic protein TolB and the outer membrane protein Pal. They form a network linking the inner and outer membranes and the peptidoglycan layer.</text>
</comment>
<dbReference type="InterPro" id="IPR014169">
    <property type="entry name" value="Pal_lipo_C"/>
</dbReference>
<evidence type="ECO:0000256" key="6">
    <source>
        <dbReference type="ARBA" id="ARBA00023288"/>
    </source>
</evidence>
<feature type="domain" description="OmpA-like" evidence="11">
    <location>
        <begin position="69"/>
        <end position="186"/>
    </location>
</feature>
<protein>
    <recommendedName>
        <fullName evidence="8">Peptidoglycan-associated lipoprotein</fullName>
        <shortName evidence="8">PAL</shortName>
    </recommendedName>
</protein>
<dbReference type="PROSITE" id="PS51123">
    <property type="entry name" value="OMPA_2"/>
    <property type="match status" value="1"/>
</dbReference>
<evidence type="ECO:0000256" key="2">
    <source>
        <dbReference type="ARBA" id="ARBA00022729"/>
    </source>
</evidence>
<dbReference type="InterPro" id="IPR006664">
    <property type="entry name" value="OMP_bac"/>
</dbReference>